<keyword evidence="2" id="KW-1185">Reference proteome</keyword>
<protein>
    <submittedName>
        <fullName evidence="1">Uncharacterized protein</fullName>
    </submittedName>
</protein>
<gene>
    <name evidence="1" type="ORF">BACCAP_01066</name>
</gene>
<name>A6NS87_9FIRM</name>
<accession>A6NS87</accession>
<dbReference type="AlphaFoldDB" id="A6NS87"/>
<evidence type="ECO:0000313" key="1">
    <source>
        <dbReference type="EMBL" id="EDN01125.1"/>
    </source>
</evidence>
<organism evidence="1 2">
    <name type="scientific">Pseudoflavonifractor capillosus ATCC 29799</name>
    <dbReference type="NCBI Taxonomy" id="411467"/>
    <lineage>
        <taxon>Bacteria</taxon>
        <taxon>Bacillati</taxon>
        <taxon>Bacillota</taxon>
        <taxon>Clostridia</taxon>
        <taxon>Eubacteriales</taxon>
        <taxon>Oscillospiraceae</taxon>
        <taxon>Pseudoflavonifractor</taxon>
    </lineage>
</organism>
<reference evidence="1 2" key="2">
    <citation type="submission" date="2007-06" db="EMBL/GenBank/DDBJ databases">
        <title>Draft genome sequence of Pseudoflavonifractor capillosus ATCC 29799.</title>
        <authorList>
            <person name="Sudarsanam P."/>
            <person name="Ley R."/>
            <person name="Guruge J."/>
            <person name="Turnbaugh P.J."/>
            <person name="Mahowald M."/>
            <person name="Liep D."/>
            <person name="Gordon J."/>
        </authorList>
    </citation>
    <scope>NUCLEOTIDE SEQUENCE [LARGE SCALE GENOMIC DNA]</scope>
    <source>
        <strain evidence="1 2">ATCC 29799</strain>
    </source>
</reference>
<sequence>MFFVRAEHGSHFGTFTDTGGVSVPKSLTVGIGDFRNPALCDFGSGGRLFLRKMEPY</sequence>
<dbReference type="EMBL" id="AAXG02000007">
    <property type="protein sequence ID" value="EDN01125.1"/>
    <property type="molecule type" value="Genomic_DNA"/>
</dbReference>
<evidence type="ECO:0000313" key="2">
    <source>
        <dbReference type="Proteomes" id="UP000003639"/>
    </source>
</evidence>
<proteinExistence type="predicted"/>
<reference evidence="1 2" key="1">
    <citation type="submission" date="2007-04" db="EMBL/GenBank/DDBJ databases">
        <authorList>
            <person name="Fulton L."/>
            <person name="Clifton S."/>
            <person name="Fulton B."/>
            <person name="Xu J."/>
            <person name="Minx P."/>
            <person name="Pepin K.H."/>
            <person name="Johnson M."/>
            <person name="Thiruvilangam P."/>
            <person name="Bhonagiri V."/>
            <person name="Nash W.E."/>
            <person name="Mardis E.R."/>
            <person name="Wilson R.K."/>
        </authorList>
    </citation>
    <scope>NUCLEOTIDE SEQUENCE [LARGE SCALE GENOMIC DNA]</scope>
    <source>
        <strain evidence="1 2">ATCC 29799</strain>
    </source>
</reference>
<dbReference type="STRING" id="411467.BACCAP_01066"/>
<dbReference type="Proteomes" id="UP000003639">
    <property type="component" value="Unassembled WGS sequence"/>
</dbReference>
<comment type="caution">
    <text evidence="1">The sequence shown here is derived from an EMBL/GenBank/DDBJ whole genome shotgun (WGS) entry which is preliminary data.</text>
</comment>